<feature type="transmembrane region" description="Helical" evidence="7">
    <location>
        <begin position="102"/>
        <end position="122"/>
    </location>
</feature>
<evidence type="ECO:0000256" key="3">
    <source>
        <dbReference type="ARBA" id="ARBA00022475"/>
    </source>
</evidence>
<dbReference type="InterPro" id="IPR035906">
    <property type="entry name" value="MetI-like_sf"/>
</dbReference>
<protein>
    <submittedName>
        <fullName evidence="9">ABC transporter permease</fullName>
    </submittedName>
</protein>
<dbReference type="EMBL" id="JBGMEI010000013">
    <property type="protein sequence ID" value="MFO3666104.1"/>
    <property type="molecule type" value="Genomic_DNA"/>
</dbReference>
<feature type="transmembrane region" description="Helical" evidence="7">
    <location>
        <begin position="161"/>
        <end position="182"/>
    </location>
</feature>
<keyword evidence="10" id="KW-1185">Reference proteome</keyword>
<dbReference type="Gene3D" id="1.10.3720.10">
    <property type="entry name" value="MetI-like"/>
    <property type="match status" value="1"/>
</dbReference>
<dbReference type="Pfam" id="PF00528">
    <property type="entry name" value="BPD_transp_1"/>
    <property type="match status" value="1"/>
</dbReference>
<gene>
    <name evidence="9" type="ORF">ACCQ41_07610</name>
</gene>
<name>A0ABW9M9Y5_9FIRM</name>
<dbReference type="CDD" id="cd06261">
    <property type="entry name" value="TM_PBP2"/>
    <property type="match status" value="1"/>
</dbReference>
<comment type="caution">
    <text evidence="9">The sequence shown here is derived from an EMBL/GenBank/DDBJ whole genome shotgun (WGS) entry which is preliminary data.</text>
</comment>
<keyword evidence="2 7" id="KW-0813">Transport</keyword>
<organism evidence="9 10">
    <name type="scientific">Anaerococcus martiniensis</name>
    <dbReference type="NCBI Taxonomy" id="3115615"/>
    <lineage>
        <taxon>Bacteria</taxon>
        <taxon>Bacillati</taxon>
        <taxon>Bacillota</taxon>
        <taxon>Tissierellia</taxon>
        <taxon>Tissierellales</taxon>
        <taxon>Peptoniphilaceae</taxon>
        <taxon>Anaerococcus</taxon>
    </lineage>
</organism>
<keyword evidence="4 7" id="KW-0812">Transmembrane</keyword>
<keyword evidence="6 7" id="KW-0472">Membrane</keyword>
<dbReference type="PROSITE" id="PS50928">
    <property type="entry name" value="ABC_TM1"/>
    <property type="match status" value="1"/>
</dbReference>
<evidence type="ECO:0000259" key="8">
    <source>
        <dbReference type="PROSITE" id="PS50928"/>
    </source>
</evidence>
<comment type="subcellular location">
    <subcellularLocation>
        <location evidence="1 7">Cell membrane</location>
        <topology evidence="1 7">Multi-pass membrane protein</topology>
    </subcellularLocation>
</comment>
<feature type="domain" description="ABC transmembrane type-1" evidence="8">
    <location>
        <begin position="155"/>
        <end position="339"/>
    </location>
</feature>
<feature type="transmembrane region" description="Helical" evidence="7">
    <location>
        <begin position="42"/>
        <end position="61"/>
    </location>
</feature>
<feature type="transmembrane region" description="Helical" evidence="7">
    <location>
        <begin position="273"/>
        <end position="295"/>
    </location>
</feature>
<feature type="transmembrane region" description="Helical" evidence="7">
    <location>
        <begin position="220"/>
        <end position="240"/>
    </location>
</feature>
<comment type="similarity">
    <text evidence="7">Belongs to the binding-protein-dependent transport system permease family.</text>
</comment>
<evidence type="ECO:0000256" key="1">
    <source>
        <dbReference type="ARBA" id="ARBA00004651"/>
    </source>
</evidence>
<keyword evidence="5 7" id="KW-1133">Transmembrane helix</keyword>
<dbReference type="PANTHER" id="PTHR30151">
    <property type="entry name" value="ALKANE SULFONATE ABC TRANSPORTER-RELATED, MEMBRANE SUBUNIT"/>
    <property type="match status" value="1"/>
</dbReference>
<sequence>MAINNEKPTAEINKRPNSTRNLTRDELIKLESKPRNKNKERFKLILPIIAGILAILEYFFMPDYDPSVVKTNLYPGFLAILLAVYIIALLIGLKNEKVRDRLLYKSNFYTFVFVVLILYDIATLKTGKLDLPYFPWLDMIFNSMKEDTSFLADSVFSSLKLLFTGYIIGAILGIITGILAGYFEKVNYWVDPFLKLLGPIPTTTWLPVVMVLAINLFQGAVFIIALGVWFSTTLATITGIRNVEPSYYEAAQTLGATNSELVRKIAIKSATPNIFQGLIAGMSAACNALIVAEMLGVESGLGWYITWKSSWADYSAMYGAIILLALTFILVNIIIKKISNRALKWKVGGVR</sequence>
<keyword evidence="3" id="KW-1003">Cell membrane</keyword>
<evidence type="ECO:0000313" key="10">
    <source>
        <dbReference type="Proteomes" id="UP001637996"/>
    </source>
</evidence>
<proteinExistence type="inferred from homology"/>
<feature type="transmembrane region" description="Helical" evidence="7">
    <location>
        <begin position="73"/>
        <end position="93"/>
    </location>
</feature>
<evidence type="ECO:0000256" key="2">
    <source>
        <dbReference type="ARBA" id="ARBA00022448"/>
    </source>
</evidence>
<feature type="transmembrane region" description="Helical" evidence="7">
    <location>
        <begin position="315"/>
        <end position="335"/>
    </location>
</feature>
<feature type="transmembrane region" description="Helical" evidence="7">
    <location>
        <begin position="194"/>
        <end position="214"/>
    </location>
</feature>
<reference evidence="9 10" key="1">
    <citation type="journal article" date="2025" name="Anaerobe">
        <title>Description of Anaerococcus kampingiae sp. nov., Anaerococcus groningensis sp. nov., Anaerococcus martiniensis sp. nov., and Anaerococcus cruorum sp. nov., isolated from human clinical specimens.</title>
        <authorList>
            <person name="Boiten K.E."/>
            <person name="Meijer J."/>
            <person name="van Wezel E.M."/>
            <person name="Veloo A.C.M."/>
        </authorList>
    </citation>
    <scope>NUCLEOTIDE SEQUENCE [LARGE SCALE GENOMIC DNA]</scope>
    <source>
        <strain evidence="9 10">ENR0831</strain>
    </source>
</reference>
<evidence type="ECO:0000256" key="5">
    <source>
        <dbReference type="ARBA" id="ARBA00022989"/>
    </source>
</evidence>
<dbReference type="RefSeq" id="WP_262122034.1">
    <property type="nucleotide sequence ID" value="NZ_JBGMEI010000013.1"/>
</dbReference>
<accession>A0ABW9M9Y5</accession>
<dbReference type="PANTHER" id="PTHR30151:SF0">
    <property type="entry name" value="ABC TRANSPORTER PERMEASE PROTEIN MJ0413-RELATED"/>
    <property type="match status" value="1"/>
</dbReference>
<evidence type="ECO:0000256" key="7">
    <source>
        <dbReference type="RuleBase" id="RU363032"/>
    </source>
</evidence>
<evidence type="ECO:0000256" key="6">
    <source>
        <dbReference type="ARBA" id="ARBA00023136"/>
    </source>
</evidence>
<dbReference type="Proteomes" id="UP001637996">
    <property type="component" value="Unassembled WGS sequence"/>
</dbReference>
<evidence type="ECO:0000313" key="9">
    <source>
        <dbReference type="EMBL" id="MFO3666104.1"/>
    </source>
</evidence>
<dbReference type="InterPro" id="IPR000515">
    <property type="entry name" value="MetI-like"/>
</dbReference>
<dbReference type="SUPFAM" id="SSF161098">
    <property type="entry name" value="MetI-like"/>
    <property type="match status" value="1"/>
</dbReference>
<evidence type="ECO:0000256" key="4">
    <source>
        <dbReference type="ARBA" id="ARBA00022692"/>
    </source>
</evidence>